<sequence>MDFEYVLIDVERYTERELLALSNTIGAVFLLDQTADRQQLHDRLAKLMDTVRSMPEELKSQFLNWLAHMVARQLPDPGKAIDDLINQFNQEGEVTMGLQQNLEAIRNSGVEEGLKLGIAKGMEEGLEQGLEQGLAQGLEQAALRMLRLGLSLPVIGEATGFSDDKLQKLRERMK</sequence>
<proteinExistence type="predicted"/>
<comment type="caution">
    <text evidence="1">The sequence shown here is derived from an EMBL/GenBank/DDBJ whole genome shotgun (WGS) entry which is preliminary data.</text>
</comment>
<dbReference type="EMBL" id="JAGRPV010000001">
    <property type="protein sequence ID" value="MDI4648718.1"/>
    <property type="molecule type" value="Genomic_DNA"/>
</dbReference>
<evidence type="ECO:0000313" key="2">
    <source>
        <dbReference type="Proteomes" id="UP001161691"/>
    </source>
</evidence>
<reference evidence="1" key="1">
    <citation type="submission" date="2023-04" db="EMBL/GenBank/DDBJ databases">
        <title>Comparative genomic analysis of Cohnella hashimotonis sp. nov., isolated from the International Space Station.</title>
        <authorList>
            <person name="Venkateswaran K."/>
            <person name="Simpson A."/>
        </authorList>
    </citation>
    <scope>NUCLEOTIDE SEQUENCE</scope>
    <source>
        <strain evidence="1">F6_2S_P_1</strain>
    </source>
</reference>
<gene>
    <name evidence="1" type="ORF">KB449_27435</name>
</gene>
<accession>A0ABT6TPD9</accession>
<name>A0ABT6TPD9_9BACL</name>
<keyword evidence="2" id="KW-1185">Reference proteome</keyword>
<evidence type="ECO:0008006" key="3">
    <source>
        <dbReference type="Google" id="ProtNLM"/>
    </source>
</evidence>
<dbReference type="RefSeq" id="WP_282911413.1">
    <property type="nucleotide sequence ID" value="NZ_JAGRPV010000001.1"/>
</dbReference>
<organism evidence="1 2">
    <name type="scientific">Cohnella hashimotonis</name>
    <dbReference type="NCBI Taxonomy" id="2826895"/>
    <lineage>
        <taxon>Bacteria</taxon>
        <taxon>Bacillati</taxon>
        <taxon>Bacillota</taxon>
        <taxon>Bacilli</taxon>
        <taxon>Bacillales</taxon>
        <taxon>Paenibacillaceae</taxon>
        <taxon>Cohnella</taxon>
    </lineage>
</organism>
<evidence type="ECO:0000313" key="1">
    <source>
        <dbReference type="EMBL" id="MDI4648718.1"/>
    </source>
</evidence>
<dbReference type="Proteomes" id="UP001161691">
    <property type="component" value="Unassembled WGS sequence"/>
</dbReference>
<protein>
    <recommendedName>
        <fullName evidence="3">Transposase</fullName>
    </recommendedName>
</protein>